<evidence type="ECO:0000313" key="1">
    <source>
        <dbReference type="EMBL" id="KAE8730455.1"/>
    </source>
</evidence>
<gene>
    <name evidence="1" type="ORF">F3Y22_tig00002919pilonHSYRG00006</name>
</gene>
<accession>A0A6A3CLX4</accession>
<dbReference type="EMBL" id="VEPZ02000206">
    <property type="protein sequence ID" value="KAE8730455.1"/>
    <property type="molecule type" value="Genomic_DNA"/>
</dbReference>
<keyword evidence="2" id="KW-1185">Reference proteome</keyword>
<name>A0A6A3CLX4_HIBSY</name>
<reference evidence="1" key="1">
    <citation type="submission" date="2019-09" db="EMBL/GenBank/DDBJ databases">
        <title>Draft genome information of white flower Hibiscus syriacus.</title>
        <authorList>
            <person name="Kim Y.-M."/>
        </authorList>
    </citation>
    <scope>NUCLEOTIDE SEQUENCE [LARGE SCALE GENOMIC DNA]</scope>
    <source>
        <strain evidence="1">YM2019G1</strain>
    </source>
</reference>
<protein>
    <submittedName>
        <fullName evidence="1">Methylenetetrahydrofolate reductase family protein isoform 2</fullName>
    </submittedName>
</protein>
<organism evidence="1 2">
    <name type="scientific">Hibiscus syriacus</name>
    <name type="common">Rose of Sharon</name>
    <dbReference type="NCBI Taxonomy" id="106335"/>
    <lineage>
        <taxon>Eukaryota</taxon>
        <taxon>Viridiplantae</taxon>
        <taxon>Streptophyta</taxon>
        <taxon>Embryophyta</taxon>
        <taxon>Tracheophyta</taxon>
        <taxon>Spermatophyta</taxon>
        <taxon>Magnoliopsida</taxon>
        <taxon>eudicotyledons</taxon>
        <taxon>Gunneridae</taxon>
        <taxon>Pentapetalae</taxon>
        <taxon>rosids</taxon>
        <taxon>malvids</taxon>
        <taxon>Malvales</taxon>
        <taxon>Malvaceae</taxon>
        <taxon>Malvoideae</taxon>
        <taxon>Hibiscus</taxon>
    </lineage>
</organism>
<dbReference type="Proteomes" id="UP000436088">
    <property type="component" value="Unassembled WGS sequence"/>
</dbReference>
<sequence>MTTKFLSRKLLNNLPSFTRFLNSASTASIAAVSPLNFDKKPEPNDFVKQLTSLNEPITTTTTLNLYDHQKLFASVSTLKLLRSSTTLGLASNERFVDFAMWVMNSRLMETSETTEDAANCVRRVHDIGFKGMLVYAVEIRAITPVVIGIWKGLSGVLNSPSHFHLHLIQSFTLFLEFRDGESGALVKRIGCELCHSIDYSSMPHRPAKES</sequence>
<dbReference type="AlphaFoldDB" id="A0A6A3CLX4"/>
<proteinExistence type="predicted"/>
<comment type="caution">
    <text evidence="1">The sequence shown here is derived from an EMBL/GenBank/DDBJ whole genome shotgun (WGS) entry which is preliminary data.</text>
</comment>
<evidence type="ECO:0000313" key="2">
    <source>
        <dbReference type="Proteomes" id="UP000436088"/>
    </source>
</evidence>